<dbReference type="OrthoDB" id="3206826at2"/>
<dbReference type="SUPFAM" id="SSF158997">
    <property type="entry name" value="Trm112p-like"/>
    <property type="match status" value="1"/>
</dbReference>
<dbReference type="GO" id="GO:0008757">
    <property type="term" value="F:S-adenosylmethionine-dependent methyltransferase activity"/>
    <property type="evidence" value="ECO:0007669"/>
    <property type="project" value="InterPro"/>
</dbReference>
<dbReference type="GO" id="GO:0102208">
    <property type="term" value="F:2-polyprenyl-6-hydroxyphenol methylase activity"/>
    <property type="evidence" value="ECO:0007669"/>
    <property type="project" value="UniProtKB-EC"/>
</dbReference>
<dbReference type="EC" id="2.1.1.222" evidence="2"/>
<sequence length="333" mass="37507">MTKETSPQSFLSQELLDILRDPTDGSPLVLDKSQANLNSPTSEKSYPVINGIPRFVEQEHLSSFGLQWNKYEVAHDDEDRATFTAKTGMELSDLNGLRILDAGCGGGRYCKVAAEAGGIVFGADHTTAVEKASKLCSHLDQVHLVQADLKHLPFEPESFDFVFSIGVMHHDKDTRAVFDAVARMVKPGGKYSVWLYRKNQWWQEGINSGLRKITTRMSPEKLEPWCRLGAWLGGIPVINKTLNKVVNFSNHPNWENRVCDTFDWFAPAYQYHHTVDELQGWFKEAGFEQLKILPPEKTGSFYRWCYDHNLLIGSGVNVQGTKSGENQSDNKPS</sequence>
<name>A0A517PMJ0_9PLAN</name>
<proteinExistence type="predicted"/>
<protein>
    <submittedName>
        <fullName evidence="2">Ubiquinone biosynthesis O-methyltransferase</fullName>
        <ecNumber evidence="2">2.1.1.222</ecNumber>
    </submittedName>
</protein>
<dbReference type="PANTHER" id="PTHR43464">
    <property type="entry name" value="METHYLTRANSFERASE"/>
    <property type="match status" value="1"/>
</dbReference>
<keyword evidence="2" id="KW-0830">Ubiquinone</keyword>
<reference evidence="2 3" key="1">
    <citation type="submission" date="2019-02" db="EMBL/GenBank/DDBJ databases">
        <title>Deep-cultivation of Planctomycetes and their phenomic and genomic characterization uncovers novel biology.</title>
        <authorList>
            <person name="Wiegand S."/>
            <person name="Jogler M."/>
            <person name="Boedeker C."/>
            <person name="Pinto D."/>
            <person name="Vollmers J."/>
            <person name="Rivas-Marin E."/>
            <person name="Kohn T."/>
            <person name="Peeters S.H."/>
            <person name="Heuer A."/>
            <person name="Rast P."/>
            <person name="Oberbeckmann S."/>
            <person name="Bunk B."/>
            <person name="Jeske O."/>
            <person name="Meyerdierks A."/>
            <person name="Storesund J.E."/>
            <person name="Kallscheuer N."/>
            <person name="Luecker S."/>
            <person name="Lage O.M."/>
            <person name="Pohl T."/>
            <person name="Merkel B.J."/>
            <person name="Hornburger P."/>
            <person name="Mueller R.-W."/>
            <person name="Bruemmer F."/>
            <person name="Labrenz M."/>
            <person name="Spormann A.M."/>
            <person name="Op den Camp H."/>
            <person name="Overmann J."/>
            <person name="Amann R."/>
            <person name="Jetten M.S.M."/>
            <person name="Mascher T."/>
            <person name="Medema M.H."/>
            <person name="Devos D.P."/>
            <person name="Kaster A.-K."/>
            <person name="Ovreas L."/>
            <person name="Rohde M."/>
            <person name="Galperin M.Y."/>
            <person name="Jogler C."/>
        </authorList>
    </citation>
    <scope>NUCLEOTIDE SEQUENCE [LARGE SCALE GENOMIC DNA]</scope>
    <source>
        <strain evidence="2 3">HG66A1</strain>
    </source>
</reference>
<gene>
    <name evidence="2" type="primary">ubiG_4</name>
    <name evidence="2" type="ORF">HG66A1_23730</name>
</gene>
<dbReference type="SUPFAM" id="SSF53335">
    <property type="entry name" value="S-adenosyl-L-methionine-dependent methyltransferases"/>
    <property type="match status" value="1"/>
</dbReference>
<dbReference type="InterPro" id="IPR029063">
    <property type="entry name" value="SAM-dependent_MTases_sf"/>
</dbReference>
<keyword evidence="2" id="KW-0808">Transferase</keyword>
<dbReference type="Gene3D" id="3.40.50.150">
    <property type="entry name" value="Vaccinia Virus protein VP39"/>
    <property type="match status" value="1"/>
</dbReference>
<dbReference type="RefSeq" id="WP_145183599.1">
    <property type="nucleotide sequence ID" value="NZ_CP036266.1"/>
</dbReference>
<evidence type="ECO:0000259" key="1">
    <source>
        <dbReference type="Pfam" id="PF08241"/>
    </source>
</evidence>
<keyword evidence="2" id="KW-0489">Methyltransferase</keyword>
<evidence type="ECO:0000313" key="2">
    <source>
        <dbReference type="EMBL" id="QDT20585.1"/>
    </source>
</evidence>
<dbReference type="CDD" id="cd02440">
    <property type="entry name" value="AdoMet_MTases"/>
    <property type="match status" value="1"/>
</dbReference>
<evidence type="ECO:0000313" key="3">
    <source>
        <dbReference type="Proteomes" id="UP000320421"/>
    </source>
</evidence>
<dbReference type="GO" id="GO:0032259">
    <property type="term" value="P:methylation"/>
    <property type="evidence" value="ECO:0007669"/>
    <property type="project" value="UniProtKB-KW"/>
</dbReference>
<keyword evidence="3" id="KW-1185">Reference proteome</keyword>
<dbReference type="PANTHER" id="PTHR43464:SF83">
    <property type="entry name" value="MALONYL-[ACYL-CARRIER PROTEIN] O-METHYLTRANSFERASE"/>
    <property type="match status" value="1"/>
</dbReference>
<dbReference type="AlphaFoldDB" id="A0A517PMJ0"/>
<dbReference type="Gene3D" id="2.20.25.10">
    <property type="match status" value="1"/>
</dbReference>
<dbReference type="Proteomes" id="UP000320421">
    <property type="component" value="Chromosome"/>
</dbReference>
<accession>A0A517PMJ0</accession>
<dbReference type="EMBL" id="CP036266">
    <property type="protein sequence ID" value="QDT20585.1"/>
    <property type="molecule type" value="Genomic_DNA"/>
</dbReference>
<dbReference type="Pfam" id="PF08241">
    <property type="entry name" value="Methyltransf_11"/>
    <property type="match status" value="1"/>
</dbReference>
<organism evidence="2 3">
    <name type="scientific">Gimesia chilikensis</name>
    <dbReference type="NCBI Taxonomy" id="2605989"/>
    <lineage>
        <taxon>Bacteria</taxon>
        <taxon>Pseudomonadati</taxon>
        <taxon>Planctomycetota</taxon>
        <taxon>Planctomycetia</taxon>
        <taxon>Planctomycetales</taxon>
        <taxon>Planctomycetaceae</taxon>
        <taxon>Gimesia</taxon>
    </lineage>
</organism>
<dbReference type="InterPro" id="IPR013216">
    <property type="entry name" value="Methyltransf_11"/>
</dbReference>
<feature type="domain" description="Methyltransferase type 11" evidence="1">
    <location>
        <begin position="100"/>
        <end position="191"/>
    </location>
</feature>